<evidence type="ECO:0000256" key="6">
    <source>
        <dbReference type="SAM" id="MobiDB-lite"/>
    </source>
</evidence>
<evidence type="ECO:0000256" key="5">
    <source>
        <dbReference type="SAM" id="Coils"/>
    </source>
</evidence>
<dbReference type="PANTHER" id="PTHR31422">
    <property type="entry name" value="BNAANNG28530D PROTEIN"/>
    <property type="match status" value="1"/>
</dbReference>
<feature type="domain" description="GTD-binding" evidence="8">
    <location>
        <begin position="258"/>
        <end position="356"/>
    </location>
</feature>
<keyword evidence="2 7" id="KW-0812">Transmembrane</keyword>
<feature type="coiled-coil region" evidence="5">
    <location>
        <begin position="667"/>
        <end position="704"/>
    </location>
</feature>
<keyword evidence="4 7" id="KW-0472">Membrane</keyword>
<evidence type="ECO:0000256" key="4">
    <source>
        <dbReference type="ARBA" id="ARBA00023136"/>
    </source>
</evidence>
<evidence type="ECO:0000259" key="8">
    <source>
        <dbReference type="PROSITE" id="PS51775"/>
    </source>
</evidence>
<dbReference type="Proteomes" id="UP001642487">
    <property type="component" value="Chromosome 3"/>
</dbReference>
<evidence type="ECO:0000256" key="2">
    <source>
        <dbReference type="ARBA" id="ARBA00022692"/>
    </source>
</evidence>
<organism evidence="9 10">
    <name type="scientific">Citrullus colocynthis</name>
    <name type="common">colocynth</name>
    <dbReference type="NCBI Taxonomy" id="252529"/>
    <lineage>
        <taxon>Eukaryota</taxon>
        <taxon>Viridiplantae</taxon>
        <taxon>Streptophyta</taxon>
        <taxon>Embryophyta</taxon>
        <taxon>Tracheophyta</taxon>
        <taxon>Spermatophyta</taxon>
        <taxon>Magnoliopsida</taxon>
        <taxon>eudicotyledons</taxon>
        <taxon>Gunneridae</taxon>
        <taxon>Pentapetalae</taxon>
        <taxon>rosids</taxon>
        <taxon>fabids</taxon>
        <taxon>Cucurbitales</taxon>
        <taxon>Cucurbitaceae</taxon>
        <taxon>Benincaseae</taxon>
        <taxon>Citrullus</taxon>
    </lineage>
</organism>
<keyword evidence="10" id="KW-1185">Reference proteome</keyword>
<feature type="coiled-coil region" evidence="5">
    <location>
        <begin position="260"/>
        <end position="358"/>
    </location>
</feature>
<keyword evidence="5" id="KW-0175">Coiled coil</keyword>
<protein>
    <recommendedName>
        <fullName evidence="8">GTD-binding domain-containing protein</fullName>
    </recommendedName>
</protein>
<accession>A0ABP0YIG2</accession>
<dbReference type="PROSITE" id="PS51775">
    <property type="entry name" value="GTD_BINDING"/>
    <property type="match status" value="1"/>
</dbReference>
<evidence type="ECO:0000313" key="9">
    <source>
        <dbReference type="EMBL" id="CAK9318861.1"/>
    </source>
</evidence>
<evidence type="ECO:0000256" key="1">
    <source>
        <dbReference type="ARBA" id="ARBA00004370"/>
    </source>
</evidence>
<feature type="compositionally biased region" description="Low complexity" evidence="6">
    <location>
        <begin position="734"/>
        <end position="743"/>
    </location>
</feature>
<feature type="region of interest" description="Disordered" evidence="6">
    <location>
        <begin position="620"/>
        <end position="639"/>
    </location>
</feature>
<dbReference type="EMBL" id="OZ021737">
    <property type="protein sequence ID" value="CAK9318861.1"/>
    <property type="molecule type" value="Genomic_DNA"/>
</dbReference>
<evidence type="ECO:0000256" key="3">
    <source>
        <dbReference type="ARBA" id="ARBA00022989"/>
    </source>
</evidence>
<proteinExistence type="predicted"/>
<feature type="transmembrane region" description="Helical" evidence="7">
    <location>
        <begin position="6"/>
        <end position="28"/>
    </location>
</feature>
<dbReference type="Pfam" id="PF04576">
    <property type="entry name" value="Zein-binding"/>
    <property type="match status" value="1"/>
</dbReference>
<feature type="region of interest" description="Disordered" evidence="6">
    <location>
        <begin position="709"/>
        <end position="743"/>
    </location>
</feature>
<name>A0ABP0YIG2_9ROSI</name>
<dbReference type="InterPro" id="IPR007656">
    <property type="entry name" value="GTD-bd"/>
</dbReference>
<gene>
    <name evidence="9" type="ORF">CITCOLO1_LOCUS10837</name>
</gene>
<sequence>MACEAIQLWTFNGLVAAFLDLGIAFLLLCASSLVFFTSKFLALFGLCLPCPCDGVFGNLSSDHCFQKLLVDCSSRKISSVLHSTRKKFPLNSVWDEPKCCFKSMLVHERNVKEAHVELEGETSSSSSFKTRSQQGMVYRDFASVNELHCGGGVDRRKVISVSPNDISQSDVELEDISHSPSSFSGFGDHNTEDGFFSVDSGDEREASSDNSDQYKVFPDLEVDDSYDEKICAEMYEASVGEAGNRCREELCLDGNESDTIKLLEQALEEEQTARATLYLELEKERSAAATAADEAMAMILRLQEEKASIEMDARQYQRMIEEKTAYDAEEMSILKEILVRREREMHFLEKEVEAFRKSFFDDDGVGVDILDSEFTPARTPSFPYPTEDPSHMFQCMNRSTRDEQDSNYKIHSLQYEIPSVESRNLTIEFGEESPFIQGDEIADAAKARGMLLHQVADNFKGSEEIDYELQGKGMVEDEKLYTVTGEVNELDPYLQSNESNGLGKVEKCTELIADEQEKVDEVSYDESALAKTILPCLEYNLEKSGDHQKMRTRDLDSVNARDPHPHDIHVIEDEARISNEAIANASEEPLVNSTSSIPVICNSPSFSLLQSELEIPRTSSDASVRFPPMARSRSNSVRSELRRNSMSAVDYERSKIGNEVEWLRGRLKIVQEEREKLKLSVVHKENENNQLQLLENIANHLREIRQLTDPGKASLQAPLPPSSKDVSKKRCWRSSSLSIHRSS</sequence>
<evidence type="ECO:0000313" key="10">
    <source>
        <dbReference type="Proteomes" id="UP001642487"/>
    </source>
</evidence>
<reference evidence="9 10" key="1">
    <citation type="submission" date="2024-03" db="EMBL/GenBank/DDBJ databases">
        <authorList>
            <person name="Gkanogiannis A."/>
            <person name="Becerra Lopez-Lavalle L."/>
        </authorList>
    </citation>
    <scope>NUCLEOTIDE SEQUENCE [LARGE SCALE GENOMIC DNA]</scope>
</reference>
<keyword evidence="3 7" id="KW-1133">Transmembrane helix</keyword>
<evidence type="ECO:0000256" key="7">
    <source>
        <dbReference type="SAM" id="Phobius"/>
    </source>
</evidence>
<dbReference type="PANTHER" id="PTHR31422:SF3">
    <property type="entry name" value="GTD-BINDING DOMAIN-CONTAINING PROTEIN"/>
    <property type="match status" value="1"/>
</dbReference>
<comment type="subcellular location">
    <subcellularLocation>
        <location evidence="1">Membrane</location>
    </subcellularLocation>
</comment>